<evidence type="ECO:0000256" key="8">
    <source>
        <dbReference type="ARBA" id="ARBA00022801"/>
    </source>
</evidence>
<feature type="region of interest" description="Disordered" evidence="15">
    <location>
        <begin position="42"/>
        <end position="191"/>
    </location>
</feature>
<dbReference type="Gene3D" id="1.10.340.70">
    <property type="match status" value="1"/>
</dbReference>
<keyword evidence="12" id="KW-0239">DNA-directed DNA polymerase</keyword>
<evidence type="ECO:0000256" key="7">
    <source>
        <dbReference type="ARBA" id="ARBA00022759"/>
    </source>
</evidence>
<evidence type="ECO:0000259" key="16">
    <source>
        <dbReference type="Pfam" id="PF00078"/>
    </source>
</evidence>
<reference evidence="20" key="1">
    <citation type="journal article" date="2019" name="Sci. Rep.">
        <title>Draft genome of Tanacetum cinerariifolium, the natural source of mosquito coil.</title>
        <authorList>
            <person name="Yamashiro T."/>
            <person name="Shiraishi A."/>
            <person name="Satake H."/>
            <person name="Nakayama K."/>
        </authorList>
    </citation>
    <scope>NUCLEOTIDE SEQUENCE</scope>
</reference>
<dbReference type="Gene3D" id="3.30.70.270">
    <property type="match status" value="1"/>
</dbReference>
<dbReference type="Pfam" id="PF17921">
    <property type="entry name" value="Integrase_H2C2"/>
    <property type="match status" value="1"/>
</dbReference>
<dbReference type="Gene3D" id="3.10.10.10">
    <property type="entry name" value="HIV Type 1 Reverse Transcriptase, subunit A, domain 1"/>
    <property type="match status" value="1"/>
</dbReference>
<evidence type="ECO:0000256" key="14">
    <source>
        <dbReference type="ARBA" id="ARBA00023172"/>
    </source>
</evidence>
<keyword evidence="2" id="KW-0808">Transferase</keyword>
<sequence>MFDASSAVTYTPVYTDSEPWRYYGEDSAETGPSRVIVYGYDGLPIQPVAPPSPDYVPGPEHPPSPDYVPDPEHPPSPIEIPCVPEPEYPKYLAPSDDETPLEDQPLPADASPIAASPDYVADSDPKEDPEEDPEDDQTDYPADRGDGDDEPFDDDDDDDTEDEDPKEEPFEEDDEDEEEEHPTPTDSPVVPIVDLVLSAGETEALEADEPTHAPGSPISIPLSQTRLRRARKTIIPESPMSASMEACIARQAALLLPPLLVPSLPLPFPSPLTTSLTDTGAPLGYRAARIRMRALLTSTSRRTDIPEADMPPRKRACLTAPTPGFKIGESSAAGDARQPGPMESDLRRCRVEQAGYGITDTWDEIVKKMMEIAPTTLEGVNERVTELDTTIRQRTDEFEVRFEDAQFDRALLRAQVNTLFRDRPDHLRTAMLMDREAMYSREAWALSMDRSSAIAAHVRTLETQVAALITQTTSLQTQLTMALGRIEKMEPKKRTTRATPATVTTPATTITNAQLQALIDRGVVAALGERVVGLTRWIEKMESVFQISNCTIICQVKFASCTLQGSALTWWNSYMRAVGQDVAYAMPWAALKRMITSKYCPRGEIQKLESEFWNLKVKGLDLLNYNHRFQELALMCERMFPGEAKKVERYIGGLLDMIHGSVKASKPQSMQEAIEFATEMMDKKMLTHAERQVEHKRKLDDTSRNNQHQQQPFKRNNVARAYTAGSRDKKPYGGIKPLCPKCNYHHDGPITQKCTNCRKIRHWAQNRAGNGNVVARAYAVGTAGTNPNSNVVTGTFLLNNRYASVLFDTGSDRSFASTAFSSLIDIIPTTLDYGYDVELADEMGSFDVIIGMDWLVKYHVVIVCDEKLVRVPFGDEILIFHGDRSNNGHESRLNIISCTKTQRYLLNGCLIFLAHVTTKEAKDKTKEKRLEDLPIVQDFSEVFLEDLPGIPPTRQVEFQIDLVPGVAPVARAPYRLAPSEMKELSDQLKELVDKGFIRPSSSPWGAPVLFVKKKEGSFWMCIDYRELNKLTVKNRYPLLRIDGLFDQLQGSSVYSKIDLRSGYHQLRVREEDISKTAFRTRYGHYEFQVMPFGLTNAPAVQGIHMDPTKIESIKDWASPKTATKIRQFLGLAGYYRRFIEGFSKIARPMTKLTQKKVKFEWGDKKEEAFQVIKQFGRGANAKGKYQKELNMRQRHWLELLNDYNCKIRYHPEKENVVADALSRKERIKPLRVRALIMTIGLDLPKQILEAQAEAMKPENLKSEDVGGMLIENSKDPEKPRKEKLEPRADGTLCLNNRSWLPCYGELKTLIIHESHKAKYSVHSGSDKMYQDIKLLYWWPNMKADIATYVSKCLTCLKVKAEHQKSSGLLETDPMDKLARLYLKEVVMRHGIPVSIICDRDPSYHASIKAAPFEALYGRKCRSPVCWAEAGDAQLTGPELIHETTEKIVQIKQRIQAARDCQKSYADVRHKPLEFQVGDRVMLKVSPWKGVVRFGKRGKLNPRYIRPFKVLAKVGTVAYRLELPEQLSRVHSMFYVSNLKKCLSDEPLAISLDEVRIDDKLCFVEEPVEVMDCKVKRLKQSRISIIKVRWNSMRGPEFTWEREDQFRKKYPQLFTANAPSTNAAS</sequence>
<feature type="domain" description="Tf2-1-like SH3-like" evidence="19">
    <location>
        <begin position="1477"/>
        <end position="1541"/>
    </location>
</feature>
<feature type="domain" description="Reverse transcriptase" evidence="16">
    <location>
        <begin position="1011"/>
        <end position="1107"/>
    </location>
</feature>
<protein>
    <submittedName>
        <fullName evidence="20">Putative reverse transcriptase domain-containing protein</fullName>
    </submittedName>
</protein>
<feature type="compositionally biased region" description="Acidic residues" evidence="15">
    <location>
        <begin position="146"/>
        <end position="180"/>
    </location>
</feature>
<dbReference type="GO" id="GO:0004190">
    <property type="term" value="F:aspartic-type endopeptidase activity"/>
    <property type="evidence" value="ECO:0007669"/>
    <property type="project" value="UniProtKB-KW"/>
</dbReference>
<dbReference type="InterPro" id="IPR001969">
    <property type="entry name" value="Aspartic_peptidase_AS"/>
</dbReference>
<dbReference type="GO" id="GO:0006508">
    <property type="term" value="P:proteolysis"/>
    <property type="evidence" value="ECO:0007669"/>
    <property type="project" value="UniProtKB-KW"/>
</dbReference>
<evidence type="ECO:0000256" key="2">
    <source>
        <dbReference type="ARBA" id="ARBA00022679"/>
    </source>
</evidence>
<evidence type="ECO:0000256" key="6">
    <source>
        <dbReference type="ARBA" id="ARBA00022750"/>
    </source>
</evidence>
<accession>A0A6L2NT86</accession>
<evidence type="ECO:0000256" key="5">
    <source>
        <dbReference type="ARBA" id="ARBA00022723"/>
    </source>
</evidence>
<dbReference type="GO" id="GO:0003677">
    <property type="term" value="F:DNA binding"/>
    <property type="evidence" value="ECO:0007669"/>
    <property type="project" value="UniProtKB-KW"/>
</dbReference>
<dbReference type="FunFam" id="3.30.70.270:FF:000063">
    <property type="entry name" value="Zinc knuckle domaincontaining protein"/>
    <property type="match status" value="1"/>
</dbReference>
<feature type="domain" description="Integrase zinc-binding" evidence="18">
    <location>
        <begin position="1305"/>
        <end position="1360"/>
    </location>
</feature>
<dbReference type="Pfam" id="PF03732">
    <property type="entry name" value="Retrotrans_gag"/>
    <property type="match status" value="1"/>
</dbReference>
<dbReference type="GO" id="GO:0046872">
    <property type="term" value="F:metal ion binding"/>
    <property type="evidence" value="ECO:0007669"/>
    <property type="project" value="UniProtKB-KW"/>
</dbReference>
<dbReference type="GO" id="GO:0003887">
    <property type="term" value="F:DNA-directed DNA polymerase activity"/>
    <property type="evidence" value="ECO:0007669"/>
    <property type="project" value="UniProtKB-KW"/>
</dbReference>
<dbReference type="InterPro" id="IPR000477">
    <property type="entry name" value="RT_dom"/>
</dbReference>
<dbReference type="InterPro" id="IPR043128">
    <property type="entry name" value="Rev_trsase/Diguanyl_cyclase"/>
</dbReference>
<comment type="caution">
    <text evidence="20">The sequence shown here is derived from an EMBL/GenBank/DDBJ whole genome shotgun (WGS) entry which is preliminary data.</text>
</comment>
<name>A0A6L2NT86_TANCI</name>
<dbReference type="InterPro" id="IPR041588">
    <property type="entry name" value="Integrase_H2C2"/>
</dbReference>
<dbReference type="Pfam" id="PF24626">
    <property type="entry name" value="SH3_Tf2-1"/>
    <property type="match status" value="1"/>
</dbReference>
<dbReference type="PANTHER" id="PTHR37984">
    <property type="entry name" value="PROTEIN CBG26694"/>
    <property type="match status" value="1"/>
</dbReference>
<feature type="domain" description="Retrotransposon gag" evidence="17">
    <location>
        <begin position="557"/>
        <end position="655"/>
    </location>
</feature>
<evidence type="ECO:0000256" key="10">
    <source>
        <dbReference type="ARBA" id="ARBA00022908"/>
    </source>
</evidence>
<keyword evidence="14" id="KW-0233">DNA recombination</keyword>
<dbReference type="Pfam" id="PF08284">
    <property type="entry name" value="RVP_2"/>
    <property type="match status" value="2"/>
</dbReference>
<feature type="compositionally biased region" description="Low complexity" evidence="15">
    <location>
        <begin position="105"/>
        <end position="118"/>
    </location>
</feature>
<keyword evidence="4" id="KW-0540">Nuclease</keyword>
<gene>
    <name evidence="20" type="ORF">Tci_061331</name>
</gene>
<dbReference type="EMBL" id="BKCJ010009946">
    <property type="protein sequence ID" value="GEU89353.1"/>
    <property type="molecule type" value="Genomic_DNA"/>
</dbReference>
<dbReference type="Pfam" id="PF00078">
    <property type="entry name" value="RVT_1"/>
    <property type="match status" value="1"/>
</dbReference>
<keyword evidence="6" id="KW-0064">Aspartyl protease</keyword>
<keyword evidence="7" id="KW-0255">Endonuclease</keyword>
<keyword evidence="13" id="KW-0238">DNA-binding</keyword>
<dbReference type="PANTHER" id="PTHR37984:SF5">
    <property type="entry name" value="PROTEIN NYNRIN-LIKE"/>
    <property type="match status" value="1"/>
</dbReference>
<keyword evidence="11 20" id="KW-0695">RNA-directed DNA polymerase</keyword>
<keyword evidence="8" id="KW-0378">Hydrolase</keyword>
<dbReference type="PROSITE" id="PS00141">
    <property type="entry name" value="ASP_PROTEASE"/>
    <property type="match status" value="1"/>
</dbReference>
<dbReference type="InterPro" id="IPR050951">
    <property type="entry name" value="Retrovirus_Pol_polyprotein"/>
</dbReference>
<evidence type="ECO:0000256" key="13">
    <source>
        <dbReference type="ARBA" id="ARBA00023125"/>
    </source>
</evidence>
<keyword evidence="5" id="KW-0479">Metal-binding</keyword>
<keyword evidence="10" id="KW-0229">DNA integration</keyword>
<feature type="compositionally biased region" description="Basic and acidic residues" evidence="15">
    <location>
        <begin position="688"/>
        <end position="703"/>
    </location>
</feature>
<proteinExistence type="predicted"/>
<dbReference type="GO" id="GO:0006310">
    <property type="term" value="P:DNA recombination"/>
    <property type="evidence" value="ECO:0007669"/>
    <property type="project" value="UniProtKB-KW"/>
</dbReference>
<evidence type="ECO:0000313" key="20">
    <source>
        <dbReference type="EMBL" id="GEU89353.1"/>
    </source>
</evidence>
<feature type="compositionally biased region" description="Pro residues" evidence="15">
    <location>
        <begin position="47"/>
        <end position="86"/>
    </location>
</feature>
<evidence type="ECO:0000256" key="12">
    <source>
        <dbReference type="ARBA" id="ARBA00022932"/>
    </source>
</evidence>
<dbReference type="GO" id="GO:0004519">
    <property type="term" value="F:endonuclease activity"/>
    <property type="evidence" value="ECO:0007669"/>
    <property type="project" value="UniProtKB-KW"/>
</dbReference>
<evidence type="ECO:0000256" key="4">
    <source>
        <dbReference type="ARBA" id="ARBA00022722"/>
    </source>
</evidence>
<evidence type="ECO:0000259" key="19">
    <source>
        <dbReference type="Pfam" id="PF24626"/>
    </source>
</evidence>
<evidence type="ECO:0000256" key="3">
    <source>
        <dbReference type="ARBA" id="ARBA00022695"/>
    </source>
</evidence>
<dbReference type="FunFam" id="3.10.10.10:FF:000007">
    <property type="entry name" value="Retrovirus-related Pol polyprotein from transposon 17.6-like Protein"/>
    <property type="match status" value="1"/>
</dbReference>
<feature type="region of interest" description="Disordered" evidence="15">
    <location>
        <begin position="323"/>
        <end position="345"/>
    </location>
</feature>
<feature type="compositionally biased region" description="Polar residues" evidence="15">
    <location>
        <begin position="704"/>
        <end position="714"/>
    </location>
</feature>
<dbReference type="InterPro" id="IPR056924">
    <property type="entry name" value="SH3_Tf2-1"/>
</dbReference>
<dbReference type="GO" id="GO:0003964">
    <property type="term" value="F:RNA-directed DNA polymerase activity"/>
    <property type="evidence" value="ECO:0007669"/>
    <property type="project" value="UniProtKB-KW"/>
</dbReference>
<dbReference type="CDD" id="cd01647">
    <property type="entry name" value="RT_LTR"/>
    <property type="match status" value="1"/>
</dbReference>
<evidence type="ECO:0000259" key="18">
    <source>
        <dbReference type="Pfam" id="PF17921"/>
    </source>
</evidence>
<dbReference type="SUPFAM" id="SSF56672">
    <property type="entry name" value="DNA/RNA polymerases"/>
    <property type="match status" value="1"/>
</dbReference>
<organism evidence="20">
    <name type="scientific">Tanacetum cinerariifolium</name>
    <name type="common">Dalmatian daisy</name>
    <name type="synonym">Chrysanthemum cinerariifolium</name>
    <dbReference type="NCBI Taxonomy" id="118510"/>
    <lineage>
        <taxon>Eukaryota</taxon>
        <taxon>Viridiplantae</taxon>
        <taxon>Streptophyta</taxon>
        <taxon>Embryophyta</taxon>
        <taxon>Tracheophyta</taxon>
        <taxon>Spermatophyta</taxon>
        <taxon>Magnoliopsida</taxon>
        <taxon>eudicotyledons</taxon>
        <taxon>Gunneridae</taxon>
        <taxon>Pentapetalae</taxon>
        <taxon>asterids</taxon>
        <taxon>campanulids</taxon>
        <taxon>Asterales</taxon>
        <taxon>Asteraceae</taxon>
        <taxon>Asteroideae</taxon>
        <taxon>Anthemideae</taxon>
        <taxon>Anthemidinae</taxon>
        <taxon>Tanacetum</taxon>
    </lineage>
</organism>
<evidence type="ECO:0000256" key="11">
    <source>
        <dbReference type="ARBA" id="ARBA00022918"/>
    </source>
</evidence>
<evidence type="ECO:0000256" key="15">
    <source>
        <dbReference type="SAM" id="MobiDB-lite"/>
    </source>
</evidence>
<dbReference type="InterPro" id="IPR005162">
    <property type="entry name" value="Retrotrans_gag_dom"/>
</dbReference>
<evidence type="ECO:0000256" key="1">
    <source>
        <dbReference type="ARBA" id="ARBA00022670"/>
    </source>
</evidence>
<feature type="region of interest" description="Disordered" evidence="15">
    <location>
        <begin position="688"/>
        <end position="719"/>
    </location>
</feature>
<keyword evidence="1" id="KW-0645">Protease</keyword>
<dbReference type="InterPro" id="IPR043502">
    <property type="entry name" value="DNA/RNA_pol_sf"/>
</dbReference>
<feature type="compositionally biased region" description="Acidic residues" evidence="15">
    <location>
        <begin position="125"/>
        <end position="138"/>
    </location>
</feature>
<evidence type="ECO:0000256" key="9">
    <source>
        <dbReference type="ARBA" id="ARBA00022842"/>
    </source>
</evidence>
<evidence type="ECO:0000259" key="17">
    <source>
        <dbReference type="Pfam" id="PF03732"/>
    </source>
</evidence>
<keyword evidence="9" id="KW-0460">Magnesium</keyword>
<keyword evidence="3" id="KW-0548">Nucleotidyltransferase</keyword>
<dbReference type="GO" id="GO:0015074">
    <property type="term" value="P:DNA integration"/>
    <property type="evidence" value="ECO:0007669"/>
    <property type="project" value="UniProtKB-KW"/>
</dbReference>